<dbReference type="EMBL" id="MTKT01001080">
    <property type="protein sequence ID" value="OWM87011.1"/>
    <property type="molecule type" value="Genomic_DNA"/>
</dbReference>
<reference evidence="2" key="1">
    <citation type="journal article" date="2017" name="Plant J.">
        <title>The pomegranate (Punica granatum L.) genome and the genomics of punicalagin biosynthesis.</title>
        <authorList>
            <person name="Qin G."/>
            <person name="Xu C."/>
            <person name="Ming R."/>
            <person name="Tang H."/>
            <person name="Guyot R."/>
            <person name="Kramer E.M."/>
            <person name="Hu Y."/>
            <person name="Yi X."/>
            <person name="Qi Y."/>
            <person name="Xu X."/>
            <person name="Gao Z."/>
            <person name="Pan H."/>
            <person name="Jian J."/>
            <person name="Tian Y."/>
            <person name="Yue Z."/>
            <person name="Xu Y."/>
        </authorList>
    </citation>
    <scope>NUCLEOTIDE SEQUENCE [LARGE SCALE GENOMIC DNA]</scope>
    <source>
        <strain evidence="2">cv. Dabenzi</strain>
    </source>
</reference>
<gene>
    <name evidence="1" type="ORF">CDL15_Pgr016048</name>
</gene>
<dbReference type="Proteomes" id="UP000197138">
    <property type="component" value="Unassembled WGS sequence"/>
</dbReference>
<accession>A0A218XR58</accession>
<comment type="caution">
    <text evidence="1">The sequence shown here is derived from an EMBL/GenBank/DDBJ whole genome shotgun (WGS) entry which is preliminary data.</text>
</comment>
<evidence type="ECO:0000313" key="2">
    <source>
        <dbReference type="Proteomes" id="UP000197138"/>
    </source>
</evidence>
<protein>
    <submittedName>
        <fullName evidence="1">Uncharacterized protein</fullName>
    </submittedName>
</protein>
<organism evidence="1 2">
    <name type="scientific">Punica granatum</name>
    <name type="common">Pomegranate</name>
    <dbReference type="NCBI Taxonomy" id="22663"/>
    <lineage>
        <taxon>Eukaryota</taxon>
        <taxon>Viridiplantae</taxon>
        <taxon>Streptophyta</taxon>
        <taxon>Embryophyta</taxon>
        <taxon>Tracheophyta</taxon>
        <taxon>Spermatophyta</taxon>
        <taxon>Magnoliopsida</taxon>
        <taxon>eudicotyledons</taxon>
        <taxon>Gunneridae</taxon>
        <taxon>Pentapetalae</taxon>
        <taxon>rosids</taxon>
        <taxon>malvids</taxon>
        <taxon>Myrtales</taxon>
        <taxon>Lythraceae</taxon>
        <taxon>Punica</taxon>
    </lineage>
</organism>
<sequence>METIIGGGSSICKVNCPISIIVCTQLQGGAGGAMQLVEDGAFHILEYAKNCYVPWCCHKLADYMHRVSNVRSCQCKLGKTAHEMIKSRIR</sequence>
<evidence type="ECO:0000313" key="1">
    <source>
        <dbReference type="EMBL" id="OWM87011.1"/>
    </source>
</evidence>
<proteinExistence type="predicted"/>
<dbReference type="AlphaFoldDB" id="A0A218XR58"/>
<name>A0A218XR58_PUNGR</name>